<evidence type="ECO:0000256" key="2">
    <source>
        <dbReference type="SAM" id="Phobius"/>
    </source>
</evidence>
<evidence type="ECO:0000256" key="1">
    <source>
        <dbReference type="SAM" id="Coils"/>
    </source>
</evidence>
<feature type="coiled-coil region" evidence="1">
    <location>
        <begin position="25"/>
        <end position="61"/>
    </location>
</feature>
<dbReference type="RefSeq" id="WP_252811147.1">
    <property type="nucleotide sequence ID" value="NZ_BAAABM010000024.1"/>
</dbReference>
<evidence type="ECO:0000313" key="3">
    <source>
        <dbReference type="EMBL" id="GAA0340762.1"/>
    </source>
</evidence>
<keyword evidence="4" id="KW-1185">Reference proteome</keyword>
<protein>
    <submittedName>
        <fullName evidence="3">Uncharacterized protein</fullName>
    </submittedName>
</protein>
<dbReference type="EMBL" id="BAAABM010000024">
    <property type="protein sequence ID" value="GAA0340762.1"/>
    <property type="molecule type" value="Genomic_DNA"/>
</dbReference>
<gene>
    <name evidence="3" type="ORF">GCM10010151_32990</name>
</gene>
<organism evidence="3 4">
    <name type="scientific">Actinoallomurus spadix</name>
    <dbReference type="NCBI Taxonomy" id="79912"/>
    <lineage>
        <taxon>Bacteria</taxon>
        <taxon>Bacillati</taxon>
        <taxon>Actinomycetota</taxon>
        <taxon>Actinomycetes</taxon>
        <taxon>Streptosporangiales</taxon>
        <taxon>Thermomonosporaceae</taxon>
        <taxon>Actinoallomurus</taxon>
    </lineage>
</organism>
<sequence>MSKPSPDEEANIAYLKLQRAREAELAKLRAKLARLEHGLAILQAANRVARARIERRAAKAERIRTAIDRRIGRHTLDVIIFGLIAAAWWFQVIDRLIQARGR</sequence>
<keyword evidence="2" id="KW-0812">Transmembrane</keyword>
<name>A0ABP3GCB5_9ACTN</name>
<keyword evidence="2" id="KW-0472">Membrane</keyword>
<reference evidence="4" key="1">
    <citation type="journal article" date="2019" name="Int. J. Syst. Evol. Microbiol.">
        <title>The Global Catalogue of Microorganisms (GCM) 10K type strain sequencing project: providing services to taxonomists for standard genome sequencing and annotation.</title>
        <authorList>
            <consortium name="The Broad Institute Genomics Platform"/>
            <consortium name="The Broad Institute Genome Sequencing Center for Infectious Disease"/>
            <person name="Wu L."/>
            <person name="Ma J."/>
        </authorList>
    </citation>
    <scope>NUCLEOTIDE SEQUENCE [LARGE SCALE GENOMIC DNA]</scope>
    <source>
        <strain evidence="4">JCM 3146</strain>
    </source>
</reference>
<evidence type="ECO:0000313" key="4">
    <source>
        <dbReference type="Proteomes" id="UP001501822"/>
    </source>
</evidence>
<feature type="transmembrane region" description="Helical" evidence="2">
    <location>
        <begin position="71"/>
        <end position="90"/>
    </location>
</feature>
<keyword evidence="2" id="KW-1133">Transmembrane helix</keyword>
<accession>A0ABP3GCB5</accession>
<proteinExistence type="predicted"/>
<keyword evidence="1" id="KW-0175">Coiled coil</keyword>
<comment type="caution">
    <text evidence="3">The sequence shown here is derived from an EMBL/GenBank/DDBJ whole genome shotgun (WGS) entry which is preliminary data.</text>
</comment>
<dbReference type="Proteomes" id="UP001501822">
    <property type="component" value="Unassembled WGS sequence"/>
</dbReference>